<dbReference type="OrthoDB" id="47603at2"/>
<proteinExistence type="predicted"/>
<reference evidence="2 3" key="1">
    <citation type="submission" date="2014-08" db="EMBL/GenBank/DDBJ databases">
        <title>Genome sequence of Tetragenococcus muriaticus.</title>
        <authorList>
            <person name="Chuea-nongthon C."/>
            <person name="Rodtong S."/>
            <person name="Yongsawatdigul J."/>
            <person name="Steele J.L."/>
            <person name="Liu X.-y."/>
            <person name="Speers J."/>
            <person name="Glasner J.D."/>
            <person name="Neeno-Eckwall E.C."/>
        </authorList>
    </citation>
    <scope>NUCLEOTIDE SEQUENCE [LARGE SCALE GENOMIC DNA]</scope>
    <source>
        <strain evidence="2 3">PMC-11-5</strain>
    </source>
</reference>
<organism evidence="2 3">
    <name type="scientific">Tetragenococcus muriaticus PMC-11-5</name>
    <dbReference type="NCBI Taxonomy" id="1302649"/>
    <lineage>
        <taxon>Bacteria</taxon>
        <taxon>Bacillati</taxon>
        <taxon>Bacillota</taxon>
        <taxon>Bacilli</taxon>
        <taxon>Lactobacillales</taxon>
        <taxon>Enterococcaceae</taxon>
        <taxon>Tetragenococcus</taxon>
    </lineage>
</organism>
<dbReference type="InterPro" id="IPR038690">
    <property type="entry name" value="NusG_2_sf"/>
</dbReference>
<keyword evidence="1" id="KW-0812">Transmembrane</keyword>
<dbReference type="CDD" id="cd09911">
    <property type="entry name" value="Lin0431_like"/>
    <property type="match status" value="1"/>
</dbReference>
<gene>
    <name evidence="2" type="ORF">TMUPMC115_2418</name>
</gene>
<dbReference type="Pfam" id="PF07009">
    <property type="entry name" value="NusG_II"/>
    <property type="match status" value="1"/>
</dbReference>
<dbReference type="EMBL" id="JPVU01000271">
    <property type="protein sequence ID" value="KFN89436.1"/>
    <property type="molecule type" value="Genomic_DNA"/>
</dbReference>
<evidence type="ECO:0000313" key="3">
    <source>
        <dbReference type="Proteomes" id="UP000029380"/>
    </source>
</evidence>
<dbReference type="Proteomes" id="UP000029380">
    <property type="component" value="Unassembled WGS sequence"/>
</dbReference>
<accession>A0A091BUY6</accession>
<sequence length="164" mass="18744">MKTKWDNSPVISSDYLEEVYTLFKNKKLKEVGRKAHMKIGDVIIIGILVIASFLPAVVFYFQQDQGQAEETTPKYAAVRIDGQEVDRFSLDNENSVRKTYYPEEGQYNIVEVEDGQARVQEDNSPDQIAVRTGWISEPGETSICLPHKLVIEIYQEGAEDTYIY</sequence>
<evidence type="ECO:0000313" key="2">
    <source>
        <dbReference type="EMBL" id="KFN89436.1"/>
    </source>
</evidence>
<keyword evidence="1" id="KW-1133">Transmembrane helix</keyword>
<keyword evidence="1" id="KW-0472">Membrane</keyword>
<evidence type="ECO:0000256" key="1">
    <source>
        <dbReference type="SAM" id="Phobius"/>
    </source>
</evidence>
<dbReference type="Gene3D" id="2.60.320.10">
    <property type="entry name" value="N-utilization substance G protein NusG, insert domain"/>
    <property type="match status" value="1"/>
</dbReference>
<dbReference type="PATRIC" id="fig|1302649.3.peg.2402"/>
<name>A0A091BUY6_9ENTE</name>
<comment type="caution">
    <text evidence="2">The sequence shown here is derived from an EMBL/GenBank/DDBJ whole genome shotgun (WGS) entry which is preliminary data.</text>
</comment>
<dbReference type="AlphaFoldDB" id="A0A091BUY6"/>
<protein>
    <submittedName>
        <fullName evidence="2">Uncharacterized protein</fullName>
    </submittedName>
</protein>
<feature type="transmembrane region" description="Helical" evidence="1">
    <location>
        <begin position="42"/>
        <end position="61"/>
    </location>
</feature>